<dbReference type="RefSeq" id="WP_082720036.1">
    <property type="nucleotide sequence ID" value="NZ_JBHSCR010000003.1"/>
</dbReference>
<protein>
    <submittedName>
        <fullName evidence="1">PAS domain-containing protein</fullName>
    </submittedName>
</protein>
<dbReference type="InterPro" id="IPR009922">
    <property type="entry name" value="DUF1457"/>
</dbReference>
<keyword evidence="2" id="KW-1185">Reference proteome</keyword>
<organism evidence="1 2">
    <name type="scientific">Kordiimonas lipolytica</name>
    <dbReference type="NCBI Taxonomy" id="1662421"/>
    <lineage>
        <taxon>Bacteria</taxon>
        <taxon>Pseudomonadati</taxon>
        <taxon>Pseudomonadota</taxon>
        <taxon>Alphaproteobacteria</taxon>
        <taxon>Kordiimonadales</taxon>
        <taxon>Kordiimonadaceae</taxon>
        <taxon>Kordiimonas</taxon>
    </lineage>
</organism>
<evidence type="ECO:0000313" key="1">
    <source>
        <dbReference type="EMBL" id="MFC4347160.1"/>
    </source>
</evidence>
<proteinExistence type="predicted"/>
<gene>
    <name evidence="1" type="ORF">ACFO5Q_04825</name>
</gene>
<accession>A0ABV8U8I4</accession>
<name>A0ABV8U8I4_9PROT</name>
<dbReference type="Pfam" id="PF07310">
    <property type="entry name" value="PAS_5"/>
    <property type="match status" value="1"/>
</dbReference>
<evidence type="ECO:0000313" key="2">
    <source>
        <dbReference type="Proteomes" id="UP001595776"/>
    </source>
</evidence>
<reference evidence="2" key="1">
    <citation type="journal article" date="2019" name="Int. J. Syst. Evol. Microbiol.">
        <title>The Global Catalogue of Microorganisms (GCM) 10K type strain sequencing project: providing services to taxonomists for standard genome sequencing and annotation.</title>
        <authorList>
            <consortium name="The Broad Institute Genomics Platform"/>
            <consortium name="The Broad Institute Genome Sequencing Center for Infectious Disease"/>
            <person name="Wu L."/>
            <person name="Ma J."/>
        </authorList>
    </citation>
    <scope>NUCLEOTIDE SEQUENCE [LARGE SCALE GENOMIC DNA]</scope>
    <source>
        <strain evidence="2">CGMCC 1.15304</strain>
    </source>
</reference>
<dbReference type="Proteomes" id="UP001595776">
    <property type="component" value="Unassembled WGS sequence"/>
</dbReference>
<sequence length="200" mass="22430">MPRSILGLSDAAPEGGGVERMSSFENELIRIRNRGPRADHFYVVTVEEGMAIREDMAALVELMAKSRGDRPFNSRADVSPSRLSKYLPRITILEPVFDEEGHVVDARYRLMGTEISSLYGEATGQLISDYHGDQVLRRVCRISNHCIETRMPALGLSKALSDGREYVDVSVLYFPLSKDGETVNQFFIYSAVERARVGRL</sequence>
<comment type="caution">
    <text evidence="1">The sequence shown here is derived from an EMBL/GenBank/DDBJ whole genome shotgun (WGS) entry which is preliminary data.</text>
</comment>
<dbReference type="EMBL" id="JBHSCR010000003">
    <property type="protein sequence ID" value="MFC4347160.1"/>
    <property type="molecule type" value="Genomic_DNA"/>
</dbReference>